<dbReference type="SUPFAM" id="SSF51735">
    <property type="entry name" value="NAD(P)-binding Rossmann-fold domains"/>
    <property type="match status" value="1"/>
</dbReference>
<dbReference type="CDD" id="cd08249">
    <property type="entry name" value="enoyl_reductase_like"/>
    <property type="match status" value="1"/>
</dbReference>
<evidence type="ECO:0000259" key="6">
    <source>
        <dbReference type="SMART" id="SM00829"/>
    </source>
</evidence>
<accession>A0A0F0I897</accession>
<dbReference type="InterPro" id="IPR013154">
    <property type="entry name" value="ADH-like_N"/>
</dbReference>
<evidence type="ECO:0000313" key="8">
    <source>
        <dbReference type="Proteomes" id="UP000033540"/>
    </source>
</evidence>
<comment type="similarity">
    <text evidence="1">Belongs to the zinc-containing alcohol dehydrogenase family.</text>
</comment>
<evidence type="ECO:0000256" key="5">
    <source>
        <dbReference type="SAM" id="MobiDB-lite"/>
    </source>
</evidence>
<comment type="caution">
    <text evidence="7">The sequence shown here is derived from an EMBL/GenBank/DDBJ whole genome shotgun (WGS) entry which is preliminary data.</text>
</comment>
<dbReference type="EMBL" id="JZEE01000573">
    <property type="protein sequence ID" value="KJK63386.1"/>
    <property type="molecule type" value="Genomic_DNA"/>
</dbReference>
<feature type="compositionally biased region" description="Low complexity" evidence="5">
    <location>
        <begin position="592"/>
        <end position="601"/>
    </location>
</feature>
<feature type="compositionally biased region" description="Basic residues" evidence="5">
    <location>
        <begin position="462"/>
        <end position="475"/>
    </location>
</feature>
<feature type="compositionally biased region" description="Low complexity" evidence="5">
    <location>
        <begin position="476"/>
        <end position="486"/>
    </location>
</feature>
<dbReference type="GO" id="GO:0016651">
    <property type="term" value="F:oxidoreductase activity, acting on NAD(P)H"/>
    <property type="evidence" value="ECO:0007669"/>
    <property type="project" value="InterPro"/>
</dbReference>
<feature type="region of interest" description="Disordered" evidence="5">
    <location>
        <begin position="458"/>
        <end position="563"/>
    </location>
</feature>
<reference evidence="7 8" key="1">
    <citation type="submission" date="2015-02" db="EMBL/GenBank/DDBJ databases">
        <title>Draft genome sequence of Aspergillus parasiticus SU-1.</title>
        <authorList>
            <person name="Yu J."/>
            <person name="Fedorova N."/>
            <person name="Yin Y."/>
            <person name="Losada L."/>
            <person name="Zafar N."/>
            <person name="Taujale R."/>
            <person name="Ehrlich K.C."/>
            <person name="Bhatnagar D."/>
            <person name="Cleveland T.E."/>
            <person name="Bennett J.W."/>
            <person name="Nierman W.C."/>
        </authorList>
    </citation>
    <scope>NUCLEOTIDE SEQUENCE [LARGE SCALE GENOMIC DNA]</scope>
    <source>
        <strain evidence="8">ATCC 56775 / NRRL 5862 / SRRC 143 / SU-1</strain>
    </source>
</reference>
<dbReference type="InterPro" id="IPR047122">
    <property type="entry name" value="Trans-enoyl_RdTase-like"/>
</dbReference>
<keyword evidence="3" id="KW-0521">NADP</keyword>
<dbReference type="InterPro" id="IPR013149">
    <property type="entry name" value="ADH-like_C"/>
</dbReference>
<dbReference type="Pfam" id="PF00107">
    <property type="entry name" value="ADH_zinc_N"/>
    <property type="match status" value="1"/>
</dbReference>
<dbReference type="SUPFAM" id="SSF50129">
    <property type="entry name" value="GroES-like"/>
    <property type="match status" value="1"/>
</dbReference>
<evidence type="ECO:0000256" key="3">
    <source>
        <dbReference type="ARBA" id="ARBA00022857"/>
    </source>
</evidence>
<dbReference type="InterPro" id="IPR036291">
    <property type="entry name" value="NAD(P)-bd_dom_sf"/>
</dbReference>
<name>A0A0F0I897_ASPPU</name>
<evidence type="ECO:0000256" key="4">
    <source>
        <dbReference type="ARBA" id="ARBA00023002"/>
    </source>
</evidence>
<organism evidence="7 8">
    <name type="scientific">Aspergillus parasiticus (strain ATCC 56775 / NRRL 5862 / SRRC 143 / SU-1)</name>
    <dbReference type="NCBI Taxonomy" id="1403190"/>
    <lineage>
        <taxon>Eukaryota</taxon>
        <taxon>Fungi</taxon>
        <taxon>Dikarya</taxon>
        <taxon>Ascomycota</taxon>
        <taxon>Pezizomycotina</taxon>
        <taxon>Eurotiomycetes</taxon>
        <taxon>Eurotiomycetidae</taxon>
        <taxon>Eurotiales</taxon>
        <taxon>Aspergillaceae</taxon>
        <taxon>Aspergillus</taxon>
        <taxon>Aspergillus subgen. Circumdati</taxon>
    </lineage>
</organism>
<evidence type="ECO:0000256" key="2">
    <source>
        <dbReference type="ARBA" id="ARBA00022741"/>
    </source>
</evidence>
<feature type="region of interest" description="Disordered" evidence="5">
    <location>
        <begin position="576"/>
        <end position="607"/>
    </location>
</feature>
<evidence type="ECO:0000313" key="7">
    <source>
        <dbReference type="EMBL" id="KJK63386.1"/>
    </source>
</evidence>
<dbReference type="PANTHER" id="PTHR45348:SF2">
    <property type="entry name" value="ZINC-TYPE ALCOHOL DEHYDROGENASE-LIKE PROTEIN C2E1P3.01"/>
    <property type="match status" value="1"/>
</dbReference>
<dbReference type="Gene3D" id="3.40.50.720">
    <property type="entry name" value="NAD(P)-binding Rossmann-like Domain"/>
    <property type="match status" value="1"/>
</dbReference>
<feature type="compositionally biased region" description="Polar residues" evidence="5">
    <location>
        <begin position="487"/>
        <end position="497"/>
    </location>
</feature>
<sequence length="663" mass="71957">MATQRAVVIASPKHAQVVCDRAIPKLRDDSILVKTVSVALNPTDWKHIDFLAPAGVLIGCDYAGIVEAVGKDVKKPFTKGDRISGFVHGSNAVQPEDGAFAEYIIVEGDLQYRIPEGMGFEEAATLGLGVTTAALGLYQSLKLALPFAPIQTKTPILIYGGSSATGTLAIQFAKLSGYEVLTTCSPRHFDQVKNLGVDSVFDYNDPASASVIREQTKDSLTLAFDTISVESSATYCDHALSTKGGDYSSLLPIKTERGNIRDRSTMAYTVFGRSFKFGPRDIPAQPGDRAFMEQFTGIFQDLLASGKIKTHPPRVSNAGLDGILDGLRLLREGKVRANLSSSSWSPPSHRSSTVCAQDQLESLIARHGHPTRVSLSSLEELTATSSTYNPPSSRSPSPLSDTTDSLETLSLSTSTSRPIPIPKPSFHTHQDDLPVTPLTGRFDKGYYFAHRDQAYNKTREKPTHHRSHPHPHRSPRSSARMRSDSSTFYSPVVSSTMPPSARPSSPQPSRSRTQNPTKSVPTFHLSNLPRFHPAVYSAAGSQGQPPSPRQPRPSAYRTTSGSRDAMWQYQELVEGVTLSKTPSRPLSPSPSAPRLDPLRSPGPVTPLALEEASGYLISETSNSSAFAARDTPSGPAPDLIDRLIVREAERARQNVKKVTKTRY</sequence>
<dbReference type="Proteomes" id="UP000033540">
    <property type="component" value="Unassembled WGS sequence"/>
</dbReference>
<gene>
    <name evidence="7" type="ORF">P875_00033775</name>
</gene>
<dbReference type="STRING" id="1403190.A0A0F0I897"/>
<feature type="compositionally biased region" description="Low complexity" evidence="5">
    <location>
        <begin position="498"/>
        <end position="512"/>
    </location>
</feature>
<dbReference type="GO" id="GO:0000166">
    <property type="term" value="F:nucleotide binding"/>
    <property type="evidence" value="ECO:0007669"/>
    <property type="project" value="UniProtKB-KW"/>
</dbReference>
<keyword evidence="4" id="KW-0560">Oxidoreductase</keyword>
<feature type="region of interest" description="Disordered" evidence="5">
    <location>
        <begin position="382"/>
        <end position="437"/>
    </location>
</feature>
<feature type="compositionally biased region" description="Low complexity" evidence="5">
    <location>
        <begin position="382"/>
        <end position="418"/>
    </location>
</feature>
<dbReference type="PANTHER" id="PTHR45348">
    <property type="entry name" value="HYPOTHETICAL OXIDOREDUCTASE (EUROFUNG)"/>
    <property type="match status" value="1"/>
</dbReference>
<dbReference type="Gene3D" id="3.90.180.10">
    <property type="entry name" value="Medium-chain alcohol dehydrogenases, catalytic domain"/>
    <property type="match status" value="1"/>
</dbReference>
<proteinExistence type="inferred from homology"/>
<dbReference type="InterPro" id="IPR020843">
    <property type="entry name" value="ER"/>
</dbReference>
<dbReference type="Pfam" id="PF08240">
    <property type="entry name" value="ADH_N"/>
    <property type="match status" value="1"/>
</dbReference>
<feature type="domain" description="Enoyl reductase (ER)" evidence="6">
    <location>
        <begin position="10"/>
        <end position="335"/>
    </location>
</feature>
<protein>
    <submittedName>
        <fullName evidence="7">Enoylreductaselike</fullName>
    </submittedName>
</protein>
<dbReference type="InterPro" id="IPR011032">
    <property type="entry name" value="GroES-like_sf"/>
</dbReference>
<dbReference type="AlphaFoldDB" id="A0A0F0I897"/>
<keyword evidence="2" id="KW-0547">Nucleotide-binding</keyword>
<dbReference type="OrthoDB" id="48317at2759"/>
<evidence type="ECO:0000256" key="1">
    <source>
        <dbReference type="ARBA" id="ARBA00008072"/>
    </source>
</evidence>
<dbReference type="SMART" id="SM00829">
    <property type="entry name" value="PKS_ER"/>
    <property type="match status" value="1"/>
</dbReference>